<gene>
    <name evidence="1" type="ORF">BJX67DRAFT_377770</name>
</gene>
<name>A0ABR4M3K8_9EURO</name>
<sequence length="100" mass="11780">MLSWLSAMGHLKHKMRKSLLRFRRLLISQNRHEIYLVIAEYDAEYIDYVTNPNRDQKCESFIQMNEFGPWDISNAKDVEDIASIILAVTLQFSRGKEPHP</sequence>
<keyword evidence="2" id="KW-1185">Reference proteome</keyword>
<dbReference type="Proteomes" id="UP001610432">
    <property type="component" value="Unassembled WGS sequence"/>
</dbReference>
<evidence type="ECO:0000313" key="1">
    <source>
        <dbReference type="EMBL" id="KAL2871167.1"/>
    </source>
</evidence>
<evidence type="ECO:0000313" key="2">
    <source>
        <dbReference type="Proteomes" id="UP001610432"/>
    </source>
</evidence>
<reference evidence="1 2" key="1">
    <citation type="submission" date="2024-07" db="EMBL/GenBank/DDBJ databases">
        <title>Section-level genome sequencing and comparative genomics of Aspergillus sections Usti and Cavernicolus.</title>
        <authorList>
            <consortium name="Lawrence Berkeley National Laboratory"/>
            <person name="Nybo J.L."/>
            <person name="Vesth T.C."/>
            <person name="Theobald S."/>
            <person name="Frisvad J.C."/>
            <person name="Larsen T.O."/>
            <person name="Kjaerboelling I."/>
            <person name="Rothschild-Mancinelli K."/>
            <person name="Lyhne E.K."/>
            <person name="Kogle M.E."/>
            <person name="Barry K."/>
            <person name="Clum A."/>
            <person name="Na H."/>
            <person name="Ledsgaard L."/>
            <person name="Lin J."/>
            <person name="Lipzen A."/>
            <person name="Kuo A."/>
            <person name="Riley R."/>
            <person name="Mondo S."/>
            <person name="Labutti K."/>
            <person name="Haridas S."/>
            <person name="Pangalinan J."/>
            <person name="Salamov A.A."/>
            <person name="Simmons B.A."/>
            <person name="Magnuson J.K."/>
            <person name="Chen J."/>
            <person name="Drula E."/>
            <person name="Henrissat B."/>
            <person name="Wiebenga A."/>
            <person name="Lubbers R.J."/>
            <person name="Gomes A.C."/>
            <person name="Macurrencykelacurrency M.R."/>
            <person name="Stajich J."/>
            <person name="Grigoriev I.V."/>
            <person name="Mortensen U.H."/>
            <person name="De Vries R.P."/>
            <person name="Baker S.E."/>
            <person name="Andersen M.R."/>
        </authorList>
    </citation>
    <scope>NUCLEOTIDE SEQUENCE [LARGE SCALE GENOMIC DNA]</scope>
    <source>
        <strain evidence="1 2">CBS 449.75</strain>
    </source>
</reference>
<dbReference type="EMBL" id="JBFXLQ010000004">
    <property type="protein sequence ID" value="KAL2871167.1"/>
    <property type="molecule type" value="Genomic_DNA"/>
</dbReference>
<protein>
    <submittedName>
        <fullName evidence="1">Uncharacterized protein</fullName>
    </submittedName>
</protein>
<dbReference type="RefSeq" id="XP_070890146.1">
    <property type="nucleotide sequence ID" value="XM_071032189.1"/>
</dbReference>
<proteinExistence type="predicted"/>
<comment type="caution">
    <text evidence="1">The sequence shown here is derived from an EMBL/GenBank/DDBJ whole genome shotgun (WGS) entry which is preliminary data.</text>
</comment>
<dbReference type="GeneID" id="98147261"/>
<organism evidence="1 2">
    <name type="scientific">Aspergillus lucknowensis</name>
    <dbReference type="NCBI Taxonomy" id="176173"/>
    <lineage>
        <taxon>Eukaryota</taxon>
        <taxon>Fungi</taxon>
        <taxon>Dikarya</taxon>
        <taxon>Ascomycota</taxon>
        <taxon>Pezizomycotina</taxon>
        <taxon>Eurotiomycetes</taxon>
        <taxon>Eurotiomycetidae</taxon>
        <taxon>Eurotiales</taxon>
        <taxon>Aspergillaceae</taxon>
        <taxon>Aspergillus</taxon>
        <taxon>Aspergillus subgen. Nidulantes</taxon>
    </lineage>
</organism>
<accession>A0ABR4M3K8</accession>